<protein>
    <submittedName>
        <fullName evidence="2">Uncharacterized protein</fullName>
    </submittedName>
</protein>
<dbReference type="GeneID" id="54575644"/>
<dbReference type="OrthoDB" id="3789787at2759"/>
<dbReference type="Proteomes" id="UP000800094">
    <property type="component" value="Unassembled WGS sequence"/>
</dbReference>
<feature type="region of interest" description="Disordered" evidence="1">
    <location>
        <begin position="168"/>
        <end position="189"/>
    </location>
</feature>
<feature type="compositionally biased region" description="Low complexity" evidence="1">
    <location>
        <begin position="133"/>
        <end position="143"/>
    </location>
</feature>
<organism evidence="2 3">
    <name type="scientific">Trematosphaeria pertusa</name>
    <dbReference type="NCBI Taxonomy" id="390896"/>
    <lineage>
        <taxon>Eukaryota</taxon>
        <taxon>Fungi</taxon>
        <taxon>Dikarya</taxon>
        <taxon>Ascomycota</taxon>
        <taxon>Pezizomycotina</taxon>
        <taxon>Dothideomycetes</taxon>
        <taxon>Pleosporomycetidae</taxon>
        <taxon>Pleosporales</taxon>
        <taxon>Massarineae</taxon>
        <taxon>Trematosphaeriaceae</taxon>
        <taxon>Trematosphaeria</taxon>
    </lineage>
</organism>
<name>A0A6A6I931_9PLEO</name>
<accession>A0A6A6I931</accession>
<evidence type="ECO:0000313" key="3">
    <source>
        <dbReference type="Proteomes" id="UP000800094"/>
    </source>
</evidence>
<keyword evidence="3" id="KW-1185">Reference proteome</keyword>
<feature type="region of interest" description="Disordered" evidence="1">
    <location>
        <begin position="1"/>
        <end position="29"/>
    </location>
</feature>
<dbReference type="EMBL" id="ML987197">
    <property type="protein sequence ID" value="KAF2247074.1"/>
    <property type="molecule type" value="Genomic_DNA"/>
</dbReference>
<dbReference type="AlphaFoldDB" id="A0A6A6I931"/>
<sequence length="460" mass="50574">MSAPKNSLPAGSSLFGDGKQPVSPAAKISYRPSGMDYKSTYEITYRGAELAALKAQVSALHREIAATRAATSKALASKDAKIELLEAELALHRGAKPPAALALAGRGVVLDDPFVTDNRPPQLAFKAPPRRPAPAAAQQQPLSPSAPPYSPTTAIGARRSYRWDPPVMDLSPRRPHHHRTRTPEQRFLGGGAPVFTAGMEPQNDRCLLHDFFESIRAWASTYTKPLSPSDITKTCAQMPSLQDLFAKKNTDISTLLSSAELRADVVAALVTRHIVMYTMSEHFLIHSQHSSSAVYEQLLLDFALSTDAAQKHALCQQQSSLYANLKADKGLRAWRDRKAEKLSRDLIADLACLLAPGANQHVLSELFIKGYRIGFRLRMEAVKWTIMWPTAGTDLNLRHMVNQSRNLCGDVMQTLTVLQREPEKFCVRFALTPTFTKSGFSSGCEQKEVIHSALVHVGMK</sequence>
<gene>
    <name evidence="2" type="ORF">BU26DRAFT_341216</name>
</gene>
<dbReference type="RefSeq" id="XP_033682078.1">
    <property type="nucleotide sequence ID" value="XM_033822314.1"/>
</dbReference>
<reference evidence="2" key="1">
    <citation type="journal article" date="2020" name="Stud. Mycol.">
        <title>101 Dothideomycetes genomes: a test case for predicting lifestyles and emergence of pathogens.</title>
        <authorList>
            <person name="Haridas S."/>
            <person name="Albert R."/>
            <person name="Binder M."/>
            <person name="Bloem J."/>
            <person name="Labutti K."/>
            <person name="Salamov A."/>
            <person name="Andreopoulos B."/>
            <person name="Baker S."/>
            <person name="Barry K."/>
            <person name="Bills G."/>
            <person name="Bluhm B."/>
            <person name="Cannon C."/>
            <person name="Castanera R."/>
            <person name="Culley D."/>
            <person name="Daum C."/>
            <person name="Ezra D."/>
            <person name="Gonzalez J."/>
            <person name="Henrissat B."/>
            <person name="Kuo A."/>
            <person name="Liang C."/>
            <person name="Lipzen A."/>
            <person name="Lutzoni F."/>
            <person name="Magnuson J."/>
            <person name="Mondo S."/>
            <person name="Nolan M."/>
            <person name="Ohm R."/>
            <person name="Pangilinan J."/>
            <person name="Park H.-J."/>
            <person name="Ramirez L."/>
            <person name="Alfaro M."/>
            <person name="Sun H."/>
            <person name="Tritt A."/>
            <person name="Yoshinaga Y."/>
            <person name="Zwiers L.-H."/>
            <person name="Turgeon B."/>
            <person name="Goodwin S."/>
            <person name="Spatafora J."/>
            <person name="Crous P."/>
            <person name="Grigoriev I."/>
        </authorList>
    </citation>
    <scope>NUCLEOTIDE SEQUENCE</scope>
    <source>
        <strain evidence="2">CBS 122368</strain>
    </source>
</reference>
<proteinExistence type="predicted"/>
<evidence type="ECO:0000313" key="2">
    <source>
        <dbReference type="EMBL" id="KAF2247074.1"/>
    </source>
</evidence>
<feature type="region of interest" description="Disordered" evidence="1">
    <location>
        <begin position="119"/>
        <end position="154"/>
    </location>
</feature>
<evidence type="ECO:0000256" key="1">
    <source>
        <dbReference type="SAM" id="MobiDB-lite"/>
    </source>
</evidence>